<dbReference type="PANTHER" id="PTHR13500">
    <property type="entry name" value="NUCLEOLAR PRERIBOSOMAL-ASSOCIATED PROTEIN 1"/>
    <property type="match status" value="1"/>
</dbReference>
<accession>A0A1E3QWK2</accession>
<reference evidence="5" key="1">
    <citation type="submission" date="2016-05" db="EMBL/GenBank/DDBJ databases">
        <title>Comparative genomics of biotechnologically important yeasts.</title>
        <authorList>
            <consortium name="DOE Joint Genome Institute"/>
            <person name="Riley R."/>
            <person name="Haridas S."/>
            <person name="Wolfe K.H."/>
            <person name="Lopes M.R."/>
            <person name="Hittinger C.T."/>
            <person name="Goker M."/>
            <person name="Salamov A."/>
            <person name="Wisecaver J."/>
            <person name="Long T.M."/>
            <person name="Aerts A.L."/>
            <person name="Barry K."/>
            <person name="Choi C."/>
            <person name="Clum A."/>
            <person name="Coughlan A.Y."/>
            <person name="Deshpande S."/>
            <person name="Douglass A.P."/>
            <person name="Hanson S.J."/>
            <person name="Klenk H.-P."/>
            <person name="Labutti K."/>
            <person name="Lapidus A."/>
            <person name="Lindquist E."/>
            <person name="Lipzen A."/>
            <person name="Meier-Kolthoff J.P."/>
            <person name="Ohm R.A."/>
            <person name="Otillar R.P."/>
            <person name="Pangilinan J."/>
            <person name="Peng Y."/>
            <person name="Rokas A."/>
            <person name="Rosa C.A."/>
            <person name="Scheuner C."/>
            <person name="Sibirny A.A."/>
            <person name="Slot J.C."/>
            <person name="Stielow J.B."/>
            <person name="Sun H."/>
            <person name="Kurtzman C.P."/>
            <person name="Blackwell M."/>
            <person name="Grigoriev I.V."/>
            <person name="Jeffries T.W."/>
        </authorList>
    </citation>
    <scope>NUCLEOTIDE SEQUENCE [LARGE SCALE GENOMIC DNA]</scope>
    <source>
        <strain evidence="5">NRRL Y-12698</strain>
    </source>
</reference>
<protein>
    <recommendedName>
        <fullName evidence="6">Nucleolar pre-ribosomal-associated protein 1 C-terminal domain-containing protein</fullName>
    </recommendedName>
</protein>
<dbReference type="Proteomes" id="UP000094336">
    <property type="component" value="Unassembled WGS sequence"/>
</dbReference>
<dbReference type="EMBL" id="KV454427">
    <property type="protein sequence ID" value="ODQ82020.1"/>
    <property type="molecule type" value="Genomic_DNA"/>
</dbReference>
<evidence type="ECO:0000313" key="4">
    <source>
        <dbReference type="EMBL" id="ODQ82020.1"/>
    </source>
</evidence>
<dbReference type="GO" id="GO:0005730">
    <property type="term" value="C:nucleolus"/>
    <property type="evidence" value="ECO:0007669"/>
    <property type="project" value="TreeGrafter"/>
</dbReference>
<name>A0A1E3QWK2_9ASCO</name>
<dbReference type="GO" id="GO:0000463">
    <property type="term" value="P:maturation of LSU-rRNA from tricistronic rRNA transcript (SSU-rRNA, 5.8S rRNA, LSU-rRNA)"/>
    <property type="evidence" value="ECO:0007669"/>
    <property type="project" value="TreeGrafter"/>
</dbReference>
<dbReference type="Pfam" id="PF16201">
    <property type="entry name" value="NopRA1"/>
    <property type="match status" value="1"/>
</dbReference>
<dbReference type="InterPro" id="IPR032436">
    <property type="entry name" value="URB1_C"/>
</dbReference>
<dbReference type="STRING" id="984486.A0A1E3QWK2"/>
<gene>
    <name evidence="4" type="ORF">BABINDRAFT_160231</name>
</gene>
<evidence type="ECO:0000259" key="1">
    <source>
        <dbReference type="Pfam" id="PF11707"/>
    </source>
</evidence>
<dbReference type="RefSeq" id="XP_018987348.1">
    <property type="nucleotide sequence ID" value="XM_019128124.1"/>
</dbReference>
<evidence type="ECO:0000313" key="5">
    <source>
        <dbReference type="Proteomes" id="UP000094336"/>
    </source>
</evidence>
<dbReference type="InterPro" id="IPR021714">
    <property type="entry name" value="URB1_N"/>
</dbReference>
<evidence type="ECO:0000259" key="2">
    <source>
        <dbReference type="Pfam" id="PF16201"/>
    </source>
</evidence>
<feature type="domain" description="URB1 central HEAT repeat" evidence="3">
    <location>
        <begin position="546"/>
        <end position="693"/>
    </location>
</feature>
<dbReference type="Pfam" id="PF26140">
    <property type="entry name" value="HEAT_URB1"/>
    <property type="match status" value="1"/>
</dbReference>
<dbReference type="GeneID" id="30145977"/>
<dbReference type="PANTHER" id="PTHR13500:SF0">
    <property type="entry name" value="NUCLEOLAR PRE-RIBOSOMAL-ASSOCIATED PROTEIN 1"/>
    <property type="match status" value="1"/>
</dbReference>
<evidence type="ECO:0008006" key="6">
    <source>
        <dbReference type="Google" id="ProtNLM"/>
    </source>
</evidence>
<dbReference type="Pfam" id="PF11707">
    <property type="entry name" value="Npa1"/>
    <property type="match status" value="1"/>
</dbReference>
<proteinExistence type="predicted"/>
<dbReference type="InterPro" id="IPR059018">
    <property type="entry name" value="HEAT_URB1"/>
</dbReference>
<dbReference type="GO" id="GO:0000466">
    <property type="term" value="P:maturation of 5.8S rRNA from tricistronic rRNA transcript (SSU-rRNA, 5.8S rRNA, LSU-rRNA)"/>
    <property type="evidence" value="ECO:0007669"/>
    <property type="project" value="TreeGrafter"/>
</dbReference>
<organism evidence="4 5">
    <name type="scientific">Babjeviella inositovora NRRL Y-12698</name>
    <dbReference type="NCBI Taxonomy" id="984486"/>
    <lineage>
        <taxon>Eukaryota</taxon>
        <taxon>Fungi</taxon>
        <taxon>Dikarya</taxon>
        <taxon>Ascomycota</taxon>
        <taxon>Saccharomycotina</taxon>
        <taxon>Pichiomycetes</taxon>
        <taxon>Serinales incertae sedis</taxon>
        <taxon>Babjeviella</taxon>
    </lineage>
</organism>
<feature type="domain" description="URB1 C-terminal" evidence="2">
    <location>
        <begin position="1372"/>
        <end position="1578"/>
    </location>
</feature>
<dbReference type="InterPro" id="IPR039844">
    <property type="entry name" value="URB1"/>
</dbReference>
<evidence type="ECO:0000259" key="3">
    <source>
        <dbReference type="Pfam" id="PF26140"/>
    </source>
</evidence>
<keyword evidence="5" id="KW-1185">Reference proteome</keyword>
<sequence length="1652" mass="185500">MSSKPSRKKYAPKSSVDSEIVSRLDTLLSEEGLQNVSPLIEFIQKGYLSQVIQAWSYFLTVNEHSSFTDATIKLTKLTNICNQHLELTPFGIDLIKELLTNHSKVLFRALNSMRPSMTNPVLRLMTSIVSFKNGSLVDEFVANFDFTLGSLPKILTPTKTELAEGVKNENLSMRYNFVRFYLSLLQNASAYARKDLMINNKKIASAWLKHLATSDSAPLLMTTLEIWDEKILEEPSYKKSTKCKIFNEWFFLKTVALYNSVTENDNLKERLHGFMLKLSTDPKAGIVFHDDKAWFASTGAPLTVNSKPFKIHNKLLYTMLTCLKPWEHELQLQLVTRVLEAVPELVAPYVNYLFAINGSHDPKLSSFWIGQTLTLTNIIKLPVPDNVAFVASSTAPATTIVIDNILPPSLSKTALLKCLQTETLLVRQLSCQLLVLALQKLRAVVAVYSEQGWTDARHELLDTFHGIIPDAGTVSAALYEAMTKTDAKLLVLTLAMVNSLYSELFPGSFSVSAANSKLFTDIINRTDFQGIDLVLLDNILSLQQNDNKWWNGTNGNSLFTILLKLGSNEKHRAMALKVSRLLASLTDDTVVFSKHTLVSQMEPLLHSLRVAEADAKVWRLIDETISRSVKAPYKYLDRSKELQMLSPFVICLFEQFKFVDRKTDCKAVCQWIRAFAKYLIVTGEPEEAIRGLLSGYPELSDGIVETQADLIDASFFEWAVSSPESQLTAARLPVSEFDAVGALFRVRELVQGPALSKFQKSVIVDLLLKVGNFTYTNATFGARFVKPLFWAPLFVSDVEPSANLLFVAGLVTETLEQLKDTLDDGLFTEFAEHTVKLLNSDLEAVQNVVVKSLWSLNSTQLQTARTTPAAPAVFSALLSETLRRRILLSHEEFQTLVSAPALDSASGLVLKRFVSLSLVSFSAEKMTPLLRAILDLGDNTVRYPILRALVTSKQSVCDELVQGFAASMDDSLVVFIAASMNRSVEATAEVRAFLVRAAGCAAALMDGVAGALTHQQLLNLVINTHEFLAEDVKTPFLVSVLTSAKYTPEIPELVSLSLSSIDQELLKMWLHTSMLYVTKKLAESETLSETFLTYLTAMKALIPKLHLWRLVPKAILNAQLDVAFSKQWISHTQLLEYANLVILSGSKNIVEFEKLLQIFANNEANPLRSLPKEDNGQVRFFAAAVIYNLFHFDTKKNANFNLQEQVLGFYLGSTRADDLLLKRVLVQIEATTARNWINQYMVNWEFTEETSSEYDMEIIGEAPLFAKNKQNEVLITLNKKFISNSIKNFVIADLEMPETVANNASATWTNFVAFYTALGFVNVDNRYRATVYDAEMLLMLVVNNSEMFRETKSEEEDMVFDVRKVIEARVVEFVVLCLASSSVTVQKIAKVYLHGLLKALSTESSINDAFKDKNIFRVFFSNVLYTLQKQQTEESRVIAPITWKFVSRLVPILSNPGHFLYEKAYRFVLANNVIRAGDIPLFNSISNSTSMGGNNDHEQGTHYYREICWLLESLIDAVKCQRDLDTIKLRGVIEWGLNILNSAYLTHYMKTSILKLLERLQDLDQGSDLLVSRFGLLSYVEQQLVITEGKSEAANATTQKGTRLSREKISLEQQELNLKQVGLRLGVGIAENKRLHDWTHNDAKGFVKRVCR</sequence>
<dbReference type="OrthoDB" id="72892at2759"/>
<feature type="domain" description="URB1 N-terminal" evidence="1">
    <location>
        <begin position="48"/>
        <end position="370"/>
    </location>
</feature>